<organism evidence="9 10">
    <name type="scientific">Pustulibacterium marinum</name>
    <dbReference type="NCBI Taxonomy" id="1224947"/>
    <lineage>
        <taxon>Bacteria</taxon>
        <taxon>Pseudomonadati</taxon>
        <taxon>Bacteroidota</taxon>
        <taxon>Flavobacteriia</taxon>
        <taxon>Flavobacteriales</taxon>
        <taxon>Flavobacteriaceae</taxon>
        <taxon>Pustulibacterium</taxon>
    </lineage>
</organism>
<feature type="transmembrane region" description="Helical" evidence="7">
    <location>
        <begin position="107"/>
        <end position="128"/>
    </location>
</feature>
<gene>
    <name evidence="9" type="ORF">SAMN05216480_1159</name>
</gene>
<keyword evidence="9" id="KW-0645">Protease</keyword>
<evidence type="ECO:0000256" key="1">
    <source>
        <dbReference type="ARBA" id="ARBA00004141"/>
    </source>
</evidence>
<feature type="transmembrane region" description="Helical" evidence="7">
    <location>
        <begin position="46"/>
        <end position="69"/>
    </location>
</feature>
<evidence type="ECO:0000259" key="8">
    <source>
        <dbReference type="Pfam" id="PF01694"/>
    </source>
</evidence>
<dbReference type="PANTHER" id="PTHR43731:SF14">
    <property type="entry name" value="PRESENILIN-ASSOCIATED RHOMBOID-LIKE PROTEIN, MITOCHONDRIAL"/>
    <property type="match status" value="1"/>
</dbReference>
<evidence type="ECO:0000256" key="3">
    <source>
        <dbReference type="ARBA" id="ARBA00022692"/>
    </source>
</evidence>
<evidence type="ECO:0000256" key="2">
    <source>
        <dbReference type="ARBA" id="ARBA00009045"/>
    </source>
</evidence>
<comment type="similarity">
    <text evidence="2">Belongs to the peptidase S54 family.</text>
</comment>
<dbReference type="SUPFAM" id="SSF144091">
    <property type="entry name" value="Rhomboid-like"/>
    <property type="match status" value="1"/>
</dbReference>
<keyword evidence="6 7" id="KW-0472">Membrane</keyword>
<evidence type="ECO:0000256" key="5">
    <source>
        <dbReference type="ARBA" id="ARBA00022989"/>
    </source>
</evidence>
<keyword evidence="10" id="KW-1185">Reference proteome</keyword>
<dbReference type="AlphaFoldDB" id="A0A1I7ICW3"/>
<protein>
    <submittedName>
        <fullName evidence="9">Membrane associated serine protease, rhomboid family</fullName>
    </submittedName>
</protein>
<dbReference type="PANTHER" id="PTHR43731">
    <property type="entry name" value="RHOMBOID PROTEASE"/>
    <property type="match status" value="1"/>
</dbReference>
<comment type="subcellular location">
    <subcellularLocation>
        <location evidence="1">Membrane</location>
        <topology evidence="1">Multi-pass membrane protein</topology>
    </subcellularLocation>
</comment>
<dbReference type="OrthoDB" id="9807874at2"/>
<evidence type="ECO:0000256" key="7">
    <source>
        <dbReference type="SAM" id="Phobius"/>
    </source>
</evidence>
<name>A0A1I7ICW3_9FLAO</name>
<feature type="transmembrane region" description="Helical" evidence="7">
    <location>
        <begin position="165"/>
        <end position="184"/>
    </location>
</feature>
<dbReference type="Proteomes" id="UP000199138">
    <property type="component" value="Unassembled WGS sequence"/>
</dbReference>
<dbReference type="Gene3D" id="1.20.1540.10">
    <property type="entry name" value="Rhomboid-like"/>
    <property type="match status" value="1"/>
</dbReference>
<dbReference type="InterPro" id="IPR050925">
    <property type="entry name" value="Rhomboid_protease_S54"/>
</dbReference>
<evidence type="ECO:0000256" key="6">
    <source>
        <dbReference type="ARBA" id="ARBA00023136"/>
    </source>
</evidence>
<feature type="transmembrane region" description="Helical" evidence="7">
    <location>
        <begin position="190"/>
        <end position="210"/>
    </location>
</feature>
<dbReference type="InterPro" id="IPR035952">
    <property type="entry name" value="Rhomboid-like_sf"/>
</dbReference>
<dbReference type="STRING" id="1224947.SAMN05216480_1159"/>
<feature type="transmembrane region" description="Helical" evidence="7">
    <location>
        <begin position="134"/>
        <end position="153"/>
    </location>
</feature>
<keyword evidence="3 7" id="KW-0812">Transmembrane</keyword>
<evidence type="ECO:0000256" key="4">
    <source>
        <dbReference type="ARBA" id="ARBA00022801"/>
    </source>
</evidence>
<accession>A0A1I7ICW3</accession>
<feature type="domain" description="Peptidase S54 rhomboid" evidence="8">
    <location>
        <begin position="42"/>
        <end position="183"/>
    </location>
</feature>
<evidence type="ECO:0000313" key="9">
    <source>
        <dbReference type="EMBL" id="SFU70785.1"/>
    </source>
</evidence>
<dbReference type="InterPro" id="IPR022764">
    <property type="entry name" value="Peptidase_S54_rhomboid_dom"/>
</dbReference>
<dbReference type="GO" id="GO:0006508">
    <property type="term" value="P:proteolysis"/>
    <property type="evidence" value="ECO:0007669"/>
    <property type="project" value="UniProtKB-KW"/>
</dbReference>
<feature type="transmembrane region" description="Helical" evidence="7">
    <location>
        <begin position="81"/>
        <end position="100"/>
    </location>
</feature>
<sequence>MDISLVVIVIIVANALISFQGFNNYSFFERYKFQIGAIQRGEKDRMFTSGFLHVDPGHLIFNMITLYFFGDVVVNNFGSGLFIVIYLVSLVSGSLLALYFHKDEYHYSAVGASGAVMGILYSAILLYPEMNLRFFFIPIDIPGYIFGIGYLLYTIYGMKARHDNVGHTTHFGGAIGGYVLTLAFEPNLFFTELRMVILLAIPILILFYMIKTGKI</sequence>
<dbReference type="Pfam" id="PF01694">
    <property type="entry name" value="Rhomboid"/>
    <property type="match status" value="1"/>
</dbReference>
<dbReference type="EMBL" id="FPBK01000015">
    <property type="protein sequence ID" value="SFU70785.1"/>
    <property type="molecule type" value="Genomic_DNA"/>
</dbReference>
<keyword evidence="4" id="KW-0378">Hydrolase</keyword>
<reference evidence="10" key="1">
    <citation type="submission" date="2016-10" db="EMBL/GenBank/DDBJ databases">
        <authorList>
            <person name="Varghese N."/>
            <person name="Submissions S."/>
        </authorList>
    </citation>
    <scope>NUCLEOTIDE SEQUENCE [LARGE SCALE GENOMIC DNA]</scope>
    <source>
        <strain evidence="10">CGMCC 1.12333</strain>
    </source>
</reference>
<dbReference type="GO" id="GO:0004252">
    <property type="term" value="F:serine-type endopeptidase activity"/>
    <property type="evidence" value="ECO:0007669"/>
    <property type="project" value="InterPro"/>
</dbReference>
<keyword evidence="5 7" id="KW-1133">Transmembrane helix</keyword>
<feature type="transmembrane region" description="Helical" evidence="7">
    <location>
        <begin position="6"/>
        <end position="25"/>
    </location>
</feature>
<evidence type="ECO:0000313" key="10">
    <source>
        <dbReference type="Proteomes" id="UP000199138"/>
    </source>
</evidence>
<proteinExistence type="inferred from homology"/>
<dbReference type="GO" id="GO:0016020">
    <property type="term" value="C:membrane"/>
    <property type="evidence" value="ECO:0007669"/>
    <property type="project" value="UniProtKB-SubCell"/>
</dbReference>
<dbReference type="RefSeq" id="WP_093026122.1">
    <property type="nucleotide sequence ID" value="NZ_FPBK01000015.1"/>
</dbReference>